<comment type="caution">
    <text evidence="2">The sequence shown here is derived from an EMBL/GenBank/DDBJ whole genome shotgun (WGS) entry which is preliminary data.</text>
</comment>
<name>A0ABR1V977_9PEZI</name>
<organism evidence="2 3">
    <name type="scientific">Apiospora saccharicola</name>
    <dbReference type="NCBI Taxonomy" id="335842"/>
    <lineage>
        <taxon>Eukaryota</taxon>
        <taxon>Fungi</taxon>
        <taxon>Dikarya</taxon>
        <taxon>Ascomycota</taxon>
        <taxon>Pezizomycotina</taxon>
        <taxon>Sordariomycetes</taxon>
        <taxon>Xylariomycetidae</taxon>
        <taxon>Amphisphaeriales</taxon>
        <taxon>Apiosporaceae</taxon>
        <taxon>Apiospora</taxon>
    </lineage>
</organism>
<accession>A0ABR1V977</accession>
<evidence type="ECO:0000313" key="2">
    <source>
        <dbReference type="EMBL" id="KAK8067447.1"/>
    </source>
</evidence>
<keyword evidence="3" id="KW-1185">Reference proteome</keyword>
<sequence length="372" mass="42125">MTSQSSALALLVNETENLTLGDDAAEPFFDLMRLPPELRDEIWAFALPTDRVLLASVELRVLRPLPAPPIAWVCRESRAVAQRHGSYYSIGCNGTPSIPRWTWFSPNYDRVLLNFLKNTNDKRLRSRRGDFALDVRHVIVMDTYTFDHQYHKFVSFPLRDQMDPKWLHPADLALYPNIQSIGVLLAGVVIEQGSDWNHWNPIKNFSATGVARQIRPHEPETTDPKLPAVCSCSEAPEEHSGKRGKIYGLPSHLARAYSSKSLWRMLRSWFEVHHVLLTPNTASFNDSMKSAWAAQIKRWAPHVYPAEMTGYGNRHLKATPGPRCMHAKGAAYDGVKGEELYNRLYNDPGDIDVDDQLPSDWRGSTGPWALGL</sequence>
<evidence type="ECO:0000259" key="1">
    <source>
        <dbReference type="Pfam" id="PF20150"/>
    </source>
</evidence>
<dbReference type="EMBL" id="JAQQWM010000004">
    <property type="protein sequence ID" value="KAK8067447.1"/>
    <property type="molecule type" value="Genomic_DNA"/>
</dbReference>
<reference evidence="2 3" key="1">
    <citation type="submission" date="2023-01" db="EMBL/GenBank/DDBJ databases">
        <title>Analysis of 21 Apiospora genomes using comparative genomics revels a genus with tremendous synthesis potential of carbohydrate active enzymes and secondary metabolites.</title>
        <authorList>
            <person name="Sorensen T."/>
        </authorList>
    </citation>
    <scope>NUCLEOTIDE SEQUENCE [LARGE SCALE GENOMIC DNA]</scope>
    <source>
        <strain evidence="2 3">CBS 83171</strain>
    </source>
</reference>
<proteinExistence type="predicted"/>
<dbReference type="InterPro" id="IPR045518">
    <property type="entry name" value="2EXR"/>
</dbReference>
<dbReference type="Proteomes" id="UP001446871">
    <property type="component" value="Unassembled WGS sequence"/>
</dbReference>
<feature type="domain" description="2EXR" evidence="1">
    <location>
        <begin position="32"/>
        <end position="110"/>
    </location>
</feature>
<evidence type="ECO:0000313" key="3">
    <source>
        <dbReference type="Proteomes" id="UP001446871"/>
    </source>
</evidence>
<dbReference type="Pfam" id="PF20150">
    <property type="entry name" value="2EXR"/>
    <property type="match status" value="1"/>
</dbReference>
<protein>
    <recommendedName>
        <fullName evidence="1">2EXR domain-containing protein</fullName>
    </recommendedName>
</protein>
<gene>
    <name evidence="2" type="ORF">PG996_006559</name>
</gene>